<name>A0A0A9WJK4_LYGHE</name>
<accession>A0A0A9WJK4</accession>
<feature type="compositionally biased region" description="Basic and acidic residues" evidence="1">
    <location>
        <begin position="143"/>
        <end position="158"/>
    </location>
</feature>
<reference evidence="2" key="2">
    <citation type="submission" date="2014-07" db="EMBL/GenBank/DDBJ databases">
        <authorList>
            <person name="Hull J."/>
        </authorList>
    </citation>
    <scope>NUCLEOTIDE SEQUENCE</scope>
</reference>
<dbReference type="AlphaFoldDB" id="A0A0A9WJK4"/>
<feature type="region of interest" description="Disordered" evidence="1">
    <location>
        <begin position="135"/>
        <end position="173"/>
    </location>
</feature>
<feature type="compositionally biased region" description="Polar residues" evidence="1">
    <location>
        <begin position="41"/>
        <end position="53"/>
    </location>
</feature>
<evidence type="ECO:0000256" key="1">
    <source>
        <dbReference type="SAM" id="MobiDB-lite"/>
    </source>
</evidence>
<feature type="compositionally biased region" description="Polar residues" evidence="1">
    <location>
        <begin position="65"/>
        <end position="104"/>
    </location>
</feature>
<sequence length="236" mass="26550">MAKRNKKATGRPGSTKLKIGRGNKPIHKELKIEEKIVENRVTTFTGNSISNEATVAPSELREYSSHNGSSSKDQDNPTSGNRTQERTLQSQIFPESGVTDSEVTINDAIRINPDDIKMKTVPQQTAENTFRVLPNISCTPETSKMKSEKDNSKVEPKNDLPSPGTSRSEPLKDHILTVGSRTVLENQVDEGTYVPIEDPDDKIFRVKKKIRKKYKNRPPNLKQRANIAVRRLQIYL</sequence>
<dbReference type="EMBL" id="GBHO01036926">
    <property type="protein sequence ID" value="JAG06678.1"/>
    <property type="molecule type" value="Transcribed_RNA"/>
</dbReference>
<feature type="region of interest" description="Disordered" evidence="1">
    <location>
        <begin position="41"/>
        <end position="112"/>
    </location>
</feature>
<reference evidence="2" key="1">
    <citation type="journal article" date="2014" name="PLoS ONE">
        <title>Transcriptome-Based Identification of ABC Transporters in the Western Tarnished Plant Bug Lygus hesperus.</title>
        <authorList>
            <person name="Hull J.J."/>
            <person name="Chaney K."/>
            <person name="Geib S.M."/>
            <person name="Fabrick J.A."/>
            <person name="Brent C.S."/>
            <person name="Walsh D."/>
            <person name="Lavine L.C."/>
        </authorList>
    </citation>
    <scope>NUCLEOTIDE SEQUENCE</scope>
</reference>
<protein>
    <submittedName>
        <fullName evidence="2">Required for respiratory growth protein 9, mitochondrial</fullName>
    </submittedName>
</protein>
<gene>
    <name evidence="2" type="primary">RRG9_1</name>
    <name evidence="2" type="ORF">CM83_28737</name>
</gene>
<organism evidence="2">
    <name type="scientific">Lygus hesperus</name>
    <name type="common">Western plant bug</name>
    <dbReference type="NCBI Taxonomy" id="30085"/>
    <lineage>
        <taxon>Eukaryota</taxon>
        <taxon>Metazoa</taxon>
        <taxon>Ecdysozoa</taxon>
        <taxon>Arthropoda</taxon>
        <taxon>Hexapoda</taxon>
        <taxon>Insecta</taxon>
        <taxon>Pterygota</taxon>
        <taxon>Neoptera</taxon>
        <taxon>Paraneoptera</taxon>
        <taxon>Hemiptera</taxon>
        <taxon>Heteroptera</taxon>
        <taxon>Panheteroptera</taxon>
        <taxon>Cimicomorpha</taxon>
        <taxon>Miridae</taxon>
        <taxon>Mirini</taxon>
        <taxon>Lygus</taxon>
    </lineage>
</organism>
<feature type="region of interest" description="Disordered" evidence="1">
    <location>
        <begin position="1"/>
        <end position="28"/>
    </location>
</feature>
<proteinExistence type="predicted"/>
<evidence type="ECO:0000313" key="2">
    <source>
        <dbReference type="EMBL" id="JAG06678.1"/>
    </source>
</evidence>